<evidence type="ECO:0000313" key="2">
    <source>
        <dbReference type="EMBL" id="CAD9295717.1"/>
    </source>
</evidence>
<reference evidence="2" key="1">
    <citation type="submission" date="2021-01" db="EMBL/GenBank/DDBJ databases">
        <authorList>
            <person name="Corre E."/>
            <person name="Pelletier E."/>
            <person name="Niang G."/>
            <person name="Scheremetjew M."/>
            <person name="Finn R."/>
            <person name="Kale V."/>
            <person name="Holt S."/>
            <person name="Cochrane G."/>
            <person name="Meng A."/>
            <person name="Brown T."/>
            <person name="Cohen L."/>
        </authorList>
    </citation>
    <scope>NUCLEOTIDE SEQUENCE</scope>
    <source>
        <strain evidence="2">CCMP 410</strain>
    </source>
</reference>
<feature type="region of interest" description="Disordered" evidence="1">
    <location>
        <begin position="72"/>
        <end position="105"/>
    </location>
</feature>
<protein>
    <submittedName>
        <fullName evidence="2">Uncharacterized protein</fullName>
    </submittedName>
</protein>
<feature type="compositionally biased region" description="Acidic residues" evidence="1">
    <location>
        <begin position="72"/>
        <end position="92"/>
    </location>
</feature>
<dbReference type="AlphaFoldDB" id="A0A7S1VEN7"/>
<feature type="compositionally biased region" description="Basic and acidic residues" evidence="1">
    <location>
        <begin position="93"/>
        <end position="104"/>
    </location>
</feature>
<sequence length="162" mass="18977">MASENKAIFYRCVRDKDAVAQVPPYQMGFAHPLHTLVFVSKENKAGHNTIMINPKHDMIVSKKQMKKVLEENEDLIVDDEDVDDDTDDEEEDDSKKEEMPKDLEVKEEDLDMWEEDTFDPESKYAKTIKMVPRSFRDHMPEFYLQPMYRLVEAEEQAAASEE</sequence>
<proteinExistence type="predicted"/>
<evidence type="ECO:0000256" key="1">
    <source>
        <dbReference type="SAM" id="MobiDB-lite"/>
    </source>
</evidence>
<accession>A0A7S1VEN7</accession>
<gene>
    <name evidence="2" type="ORF">GOCE00092_LOCUS19137</name>
</gene>
<dbReference type="EMBL" id="HBGK01036976">
    <property type="protein sequence ID" value="CAD9295717.1"/>
    <property type="molecule type" value="Transcribed_RNA"/>
</dbReference>
<name>A0A7S1VEN7_9STRA</name>
<organism evidence="2">
    <name type="scientific">Grammatophora oceanica</name>
    <dbReference type="NCBI Taxonomy" id="210454"/>
    <lineage>
        <taxon>Eukaryota</taxon>
        <taxon>Sar</taxon>
        <taxon>Stramenopiles</taxon>
        <taxon>Ochrophyta</taxon>
        <taxon>Bacillariophyta</taxon>
        <taxon>Fragilariophyceae</taxon>
        <taxon>Fragilariophycidae</taxon>
        <taxon>Rhabdonematales</taxon>
        <taxon>Grammatophoraceae</taxon>
        <taxon>Grammatophora</taxon>
    </lineage>
</organism>